<keyword evidence="1" id="KW-0472">Membrane</keyword>
<evidence type="ECO:0000313" key="3">
    <source>
        <dbReference type="Proteomes" id="UP000199315"/>
    </source>
</evidence>
<dbReference type="InterPro" id="IPR010540">
    <property type="entry name" value="CmpB_TMEM229"/>
</dbReference>
<dbReference type="EMBL" id="FMKA01000010">
    <property type="protein sequence ID" value="SCP97449.1"/>
    <property type="molecule type" value="Genomic_DNA"/>
</dbReference>
<feature type="transmembrane region" description="Helical" evidence="1">
    <location>
        <begin position="79"/>
        <end position="99"/>
    </location>
</feature>
<feature type="transmembrane region" description="Helical" evidence="1">
    <location>
        <begin position="158"/>
        <end position="179"/>
    </location>
</feature>
<feature type="transmembrane region" description="Helical" evidence="1">
    <location>
        <begin position="50"/>
        <end position="67"/>
    </location>
</feature>
<feature type="transmembrane region" description="Helical" evidence="1">
    <location>
        <begin position="12"/>
        <end position="38"/>
    </location>
</feature>
<dbReference type="AlphaFoldDB" id="A0A1D3TTV8"/>
<evidence type="ECO:0000313" key="2">
    <source>
        <dbReference type="EMBL" id="SCP97449.1"/>
    </source>
</evidence>
<gene>
    <name evidence="2" type="ORF">SAMN05421730_1010106</name>
</gene>
<feature type="transmembrane region" description="Helical" evidence="1">
    <location>
        <begin position="119"/>
        <end position="137"/>
    </location>
</feature>
<protein>
    <submittedName>
        <fullName evidence="2">Putative ABC-transporter type IV</fullName>
    </submittedName>
</protein>
<reference evidence="2 3" key="1">
    <citation type="submission" date="2016-09" db="EMBL/GenBank/DDBJ databases">
        <authorList>
            <person name="Capua I."/>
            <person name="De Benedictis P."/>
            <person name="Joannis T."/>
            <person name="Lombin L.H."/>
            <person name="Cattoli G."/>
        </authorList>
    </citation>
    <scope>NUCLEOTIDE SEQUENCE [LARGE SCALE GENOMIC DNA]</scope>
    <source>
        <strain evidence="2 3">GluBS11</strain>
    </source>
</reference>
<dbReference type="RefSeq" id="WP_207648849.1">
    <property type="nucleotide sequence ID" value="NZ_FMKA01000010.1"/>
</dbReference>
<proteinExistence type="predicted"/>
<accession>A0A1D3TTV8</accession>
<name>A0A1D3TTV8_9FIRM</name>
<evidence type="ECO:0000256" key="1">
    <source>
        <dbReference type="SAM" id="Phobius"/>
    </source>
</evidence>
<dbReference type="Pfam" id="PF06541">
    <property type="entry name" value="ABC_trans_CmpB"/>
    <property type="match status" value="1"/>
</dbReference>
<sequence length="217" mass="25265">MNRRRKHFAVGYNIYKILWVFFLGGFIGNMAEITFYLLTTGKVISRSSMIYGQFSTVWGLGFVLLTVPLHKIAEKREIYIFFAGALLGGLYEYLCSFALEKYVGVRFWDYSRWHYNLNGRINLLFCLFWGVAAILWIKDIFPRLSDTIEKLPDRLGKVLTWILVAVFIADSVLSGMAVIRTSEREEGIAAETVFEKFIDEYYPTELVLERYPNMKLK</sequence>
<dbReference type="Proteomes" id="UP000199315">
    <property type="component" value="Unassembled WGS sequence"/>
</dbReference>
<keyword evidence="1" id="KW-1133">Transmembrane helix</keyword>
<dbReference type="STRING" id="1619234.SAMN05421730_1010106"/>
<organism evidence="2 3">
    <name type="scientific">Anaerobium acetethylicum</name>
    <dbReference type="NCBI Taxonomy" id="1619234"/>
    <lineage>
        <taxon>Bacteria</taxon>
        <taxon>Bacillati</taxon>
        <taxon>Bacillota</taxon>
        <taxon>Clostridia</taxon>
        <taxon>Lachnospirales</taxon>
        <taxon>Lachnospiraceae</taxon>
        <taxon>Anaerobium</taxon>
    </lineage>
</organism>
<keyword evidence="1" id="KW-0812">Transmembrane</keyword>
<keyword evidence="3" id="KW-1185">Reference proteome</keyword>